<keyword evidence="3" id="KW-1185">Reference proteome</keyword>
<proteinExistence type="predicted"/>
<gene>
    <name evidence="2" type="ORF">MKZ38_001936</name>
</gene>
<comment type="caution">
    <text evidence="2">The sequence shown here is derived from an EMBL/GenBank/DDBJ whole genome shotgun (WGS) entry which is preliminary data.</text>
</comment>
<evidence type="ECO:0000313" key="2">
    <source>
        <dbReference type="EMBL" id="KAJ2890399.1"/>
    </source>
</evidence>
<organism evidence="2 3">
    <name type="scientific">Zalerion maritima</name>
    <dbReference type="NCBI Taxonomy" id="339359"/>
    <lineage>
        <taxon>Eukaryota</taxon>
        <taxon>Fungi</taxon>
        <taxon>Dikarya</taxon>
        <taxon>Ascomycota</taxon>
        <taxon>Pezizomycotina</taxon>
        <taxon>Sordariomycetes</taxon>
        <taxon>Lulworthiomycetidae</taxon>
        <taxon>Lulworthiales</taxon>
        <taxon>Lulworthiaceae</taxon>
        <taxon>Zalerion</taxon>
    </lineage>
</organism>
<sequence>MSTQAEGNSDILAEALELHTDLIQELSWSYLGLIDAQMELIEATATNSAKQGRQENAEAEAEAEEEEEEEEEAPGRPEGIRAAAEETIDDFANIADARGSLEMLMVRLAACKDDHGELLRQMAGWDLFSASEFRLFSSFFHLSTMSRRGRERAVKEVGGEWYLRATEEFRTIVRGEALRKAMEESGLGCADGMVLGGGVEGGGKGEEMETERGEGEAKDLAETKKIWEYELKLLEDRIHLSQKLQEELQEVYGID</sequence>
<protein>
    <submittedName>
        <fullName evidence="2">Uncharacterized protein</fullName>
    </submittedName>
</protein>
<dbReference type="Proteomes" id="UP001201980">
    <property type="component" value="Unassembled WGS sequence"/>
</dbReference>
<evidence type="ECO:0000313" key="3">
    <source>
        <dbReference type="Proteomes" id="UP001201980"/>
    </source>
</evidence>
<accession>A0AAD5REZ1</accession>
<feature type="region of interest" description="Disordered" evidence="1">
    <location>
        <begin position="46"/>
        <end position="78"/>
    </location>
</feature>
<feature type="compositionally biased region" description="Acidic residues" evidence="1">
    <location>
        <begin position="57"/>
        <end position="72"/>
    </location>
</feature>
<dbReference type="AlphaFoldDB" id="A0AAD5REZ1"/>
<reference evidence="2" key="1">
    <citation type="submission" date="2022-07" db="EMBL/GenBank/DDBJ databases">
        <title>Draft genome sequence of Zalerion maritima ATCC 34329, a (micro)plastics degrading marine fungus.</title>
        <authorList>
            <person name="Paco A."/>
            <person name="Goncalves M.F.M."/>
            <person name="Rocha-Santos T.A.P."/>
            <person name="Alves A."/>
        </authorList>
    </citation>
    <scope>NUCLEOTIDE SEQUENCE</scope>
    <source>
        <strain evidence="2">ATCC 34329</strain>
    </source>
</reference>
<name>A0AAD5REZ1_9PEZI</name>
<dbReference type="EMBL" id="JAKWBI020001563">
    <property type="protein sequence ID" value="KAJ2890399.1"/>
    <property type="molecule type" value="Genomic_DNA"/>
</dbReference>
<evidence type="ECO:0000256" key="1">
    <source>
        <dbReference type="SAM" id="MobiDB-lite"/>
    </source>
</evidence>